<feature type="repeat" description="TPR" evidence="9">
    <location>
        <begin position="250"/>
        <end position="283"/>
    </location>
</feature>
<feature type="domain" description="Histidine kinase" evidence="12">
    <location>
        <begin position="566"/>
        <end position="653"/>
    </location>
</feature>
<feature type="transmembrane region" description="Helical" evidence="10">
    <location>
        <begin position="400"/>
        <end position="423"/>
    </location>
</feature>
<sequence length="653" mass="73169">MTPLSSRYGKFLLLLIIASCISFMAYAQAGKNIDSLRLAIANGKDDTATAKAHYFLAMFYEMGNQDSALYHLNTLKKISERLHYLRGEYLYYERKTVVSYTMSDYAKATEECLKGLSLARQLGDSSYVIAMLNNMSIIKGFERDFNAQLHYALMVRDRIIAAKDSAKLSGLYHNLSNVYSYLGQEQKSKEAILYSIYLYEKLKLRNDYINRAYASLAQNYQNEGNGDSAIFFYKRAIETSARINDKYAEAAIYSYLANLYAQLGRFKEMLPIAEKSLQLVPTLQSSQSTATALYNVSEANFYNGNNRQARLYIDSSLALGKKDSLRALLQDGYQLLSFIEARDGNFLAAINAKNKSDSIRTAALNEEIAKNGLELEQKYEAEKKDSQIKAQQADIKQKNILNYLFGGAAVAVLIIGLLGYLNYTNRQKLQQQRIAELETQQQLMATEAVLKGEEQERTRLAKDLHDGLGGMLSGIKFSLSTVKGNLVMTPDNAQAFERSIDMLDSSIKEMRRVAHNMMPEALVKFGLDTALKDFCLHITQTGVLKVNYQSIDVESLHINQTTAITVYRIVQELLNNTIKHATAQTAIVQLSKVENVLNITVEDDGKGFNAVSLQQSPGIGWSNIQNRVTFLNGKLDIQSEPGKGTSVFIEVPV</sequence>
<proteinExistence type="predicted"/>
<evidence type="ECO:0000256" key="6">
    <source>
        <dbReference type="ARBA" id="ARBA00022777"/>
    </source>
</evidence>
<keyword evidence="8" id="KW-0902">Two-component regulatory system</keyword>
<dbReference type="InterPro" id="IPR005467">
    <property type="entry name" value="His_kinase_dom"/>
</dbReference>
<keyword evidence="11" id="KW-0732">Signal</keyword>
<evidence type="ECO:0000256" key="5">
    <source>
        <dbReference type="ARBA" id="ARBA00022741"/>
    </source>
</evidence>
<feature type="chain" id="PRO_5045301100" description="histidine kinase" evidence="11">
    <location>
        <begin position="28"/>
        <end position="653"/>
    </location>
</feature>
<dbReference type="InterPro" id="IPR011990">
    <property type="entry name" value="TPR-like_helical_dom_sf"/>
</dbReference>
<dbReference type="InterPro" id="IPR003594">
    <property type="entry name" value="HATPase_dom"/>
</dbReference>
<dbReference type="PROSITE" id="PS50109">
    <property type="entry name" value="HIS_KIN"/>
    <property type="match status" value="1"/>
</dbReference>
<dbReference type="EMBL" id="JBHUOZ010000001">
    <property type="protein sequence ID" value="MFD2919041.1"/>
    <property type="molecule type" value="Genomic_DNA"/>
</dbReference>
<keyword evidence="5" id="KW-0547">Nucleotide-binding</keyword>
<evidence type="ECO:0000256" key="1">
    <source>
        <dbReference type="ARBA" id="ARBA00000085"/>
    </source>
</evidence>
<dbReference type="Proteomes" id="UP001597511">
    <property type="component" value="Unassembled WGS sequence"/>
</dbReference>
<evidence type="ECO:0000313" key="14">
    <source>
        <dbReference type="Proteomes" id="UP001597511"/>
    </source>
</evidence>
<dbReference type="SUPFAM" id="SSF55874">
    <property type="entry name" value="ATPase domain of HSP90 chaperone/DNA topoisomerase II/histidine kinase"/>
    <property type="match status" value="1"/>
</dbReference>
<keyword evidence="3" id="KW-0597">Phosphoprotein</keyword>
<dbReference type="Pfam" id="PF02518">
    <property type="entry name" value="HATPase_c"/>
    <property type="match status" value="1"/>
</dbReference>
<name>A0ABW6A483_9BACT</name>
<evidence type="ECO:0000259" key="12">
    <source>
        <dbReference type="PROSITE" id="PS50109"/>
    </source>
</evidence>
<evidence type="ECO:0000256" key="2">
    <source>
        <dbReference type="ARBA" id="ARBA00012438"/>
    </source>
</evidence>
<dbReference type="RefSeq" id="WP_386095836.1">
    <property type="nucleotide sequence ID" value="NZ_JBHUOZ010000001.1"/>
</dbReference>
<dbReference type="EC" id="2.7.13.3" evidence="2"/>
<dbReference type="SUPFAM" id="SSF48452">
    <property type="entry name" value="TPR-like"/>
    <property type="match status" value="1"/>
</dbReference>
<evidence type="ECO:0000256" key="3">
    <source>
        <dbReference type="ARBA" id="ARBA00022553"/>
    </source>
</evidence>
<protein>
    <recommendedName>
        <fullName evidence="2">histidine kinase</fullName>
        <ecNumber evidence="2">2.7.13.3</ecNumber>
    </recommendedName>
</protein>
<gene>
    <name evidence="13" type="ORF">ACFS6H_04905</name>
</gene>
<evidence type="ECO:0000256" key="8">
    <source>
        <dbReference type="ARBA" id="ARBA00023012"/>
    </source>
</evidence>
<dbReference type="Pfam" id="PF07730">
    <property type="entry name" value="HisKA_3"/>
    <property type="match status" value="1"/>
</dbReference>
<keyword evidence="6" id="KW-0418">Kinase</keyword>
<dbReference type="CDD" id="cd16917">
    <property type="entry name" value="HATPase_UhpB-NarQ-NarX-like"/>
    <property type="match status" value="1"/>
</dbReference>
<keyword evidence="10" id="KW-0812">Transmembrane</keyword>
<dbReference type="Gene3D" id="3.30.565.10">
    <property type="entry name" value="Histidine kinase-like ATPase, C-terminal domain"/>
    <property type="match status" value="1"/>
</dbReference>
<dbReference type="Gene3D" id="1.25.40.10">
    <property type="entry name" value="Tetratricopeptide repeat domain"/>
    <property type="match status" value="1"/>
</dbReference>
<reference evidence="14" key="1">
    <citation type="journal article" date="2019" name="Int. J. Syst. Evol. Microbiol.">
        <title>The Global Catalogue of Microorganisms (GCM) 10K type strain sequencing project: providing services to taxonomists for standard genome sequencing and annotation.</title>
        <authorList>
            <consortium name="The Broad Institute Genomics Platform"/>
            <consortium name="The Broad Institute Genome Sequencing Center for Infectious Disease"/>
            <person name="Wu L."/>
            <person name="Ma J."/>
        </authorList>
    </citation>
    <scope>NUCLEOTIDE SEQUENCE [LARGE SCALE GENOMIC DNA]</scope>
    <source>
        <strain evidence="14">KCTC 23299</strain>
    </source>
</reference>
<evidence type="ECO:0000256" key="4">
    <source>
        <dbReference type="ARBA" id="ARBA00022679"/>
    </source>
</evidence>
<evidence type="ECO:0000256" key="9">
    <source>
        <dbReference type="PROSITE-ProRule" id="PRU00339"/>
    </source>
</evidence>
<dbReference type="SMART" id="SM00028">
    <property type="entry name" value="TPR"/>
    <property type="match status" value="5"/>
</dbReference>
<dbReference type="InterPro" id="IPR050482">
    <property type="entry name" value="Sensor_HK_TwoCompSys"/>
</dbReference>
<dbReference type="InterPro" id="IPR019734">
    <property type="entry name" value="TPR_rpt"/>
</dbReference>
<dbReference type="InterPro" id="IPR036890">
    <property type="entry name" value="HATPase_C_sf"/>
</dbReference>
<keyword evidence="14" id="KW-1185">Reference proteome</keyword>
<keyword evidence="10" id="KW-0472">Membrane</keyword>
<keyword evidence="10" id="KW-1133">Transmembrane helix</keyword>
<dbReference type="Pfam" id="PF13181">
    <property type="entry name" value="TPR_8"/>
    <property type="match status" value="1"/>
</dbReference>
<keyword evidence="7 13" id="KW-0067">ATP-binding</keyword>
<evidence type="ECO:0000313" key="13">
    <source>
        <dbReference type="EMBL" id="MFD2919041.1"/>
    </source>
</evidence>
<dbReference type="PANTHER" id="PTHR24421">
    <property type="entry name" value="NITRATE/NITRITE SENSOR PROTEIN NARX-RELATED"/>
    <property type="match status" value="1"/>
</dbReference>
<evidence type="ECO:0000256" key="7">
    <source>
        <dbReference type="ARBA" id="ARBA00022840"/>
    </source>
</evidence>
<dbReference type="InterPro" id="IPR011712">
    <property type="entry name" value="Sig_transdc_His_kin_sub3_dim/P"/>
</dbReference>
<comment type="catalytic activity">
    <reaction evidence="1">
        <text>ATP + protein L-histidine = ADP + protein N-phospho-L-histidine.</text>
        <dbReference type="EC" id="2.7.13.3"/>
    </reaction>
</comment>
<dbReference type="Gene3D" id="1.20.5.1930">
    <property type="match status" value="1"/>
</dbReference>
<dbReference type="SMART" id="SM00387">
    <property type="entry name" value="HATPase_c"/>
    <property type="match status" value="1"/>
</dbReference>
<dbReference type="PANTHER" id="PTHR24421:SF10">
    <property type="entry name" value="NITRATE_NITRITE SENSOR PROTEIN NARQ"/>
    <property type="match status" value="1"/>
</dbReference>
<evidence type="ECO:0000256" key="10">
    <source>
        <dbReference type="SAM" id="Phobius"/>
    </source>
</evidence>
<accession>A0ABW6A483</accession>
<keyword evidence="4" id="KW-0808">Transferase</keyword>
<feature type="signal peptide" evidence="11">
    <location>
        <begin position="1"/>
        <end position="27"/>
    </location>
</feature>
<evidence type="ECO:0000256" key="11">
    <source>
        <dbReference type="SAM" id="SignalP"/>
    </source>
</evidence>
<dbReference type="GO" id="GO:0005524">
    <property type="term" value="F:ATP binding"/>
    <property type="evidence" value="ECO:0007669"/>
    <property type="project" value="UniProtKB-KW"/>
</dbReference>
<comment type="caution">
    <text evidence="13">The sequence shown here is derived from an EMBL/GenBank/DDBJ whole genome shotgun (WGS) entry which is preliminary data.</text>
</comment>
<dbReference type="PROSITE" id="PS50005">
    <property type="entry name" value="TPR"/>
    <property type="match status" value="1"/>
</dbReference>
<organism evidence="13 14">
    <name type="scientific">Terrimonas rubra</name>
    <dbReference type="NCBI Taxonomy" id="1035890"/>
    <lineage>
        <taxon>Bacteria</taxon>
        <taxon>Pseudomonadati</taxon>
        <taxon>Bacteroidota</taxon>
        <taxon>Chitinophagia</taxon>
        <taxon>Chitinophagales</taxon>
        <taxon>Chitinophagaceae</taxon>
        <taxon>Terrimonas</taxon>
    </lineage>
</organism>
<keyword evidence="9" id="KW-0802">TPR repeat</keyword>